<dbReference type="Proteomes" id="UP000008793">
    <property type="component" value="Chromosome"/>
</dbReference>
<keyword evidence="3" id="KW-1185">Reference proteome</keyword>
<sequence length="98" mass="10556">MSTLLALFTGSWHGLAAIGVVFAALIASWFGGKKIGKVQQKATSDVTAAKQEADRVAIVANKQAMDIKEVKNVQDSNNVLTDDAARNKLRDSTWNNPQ</sequence>
<keyword evidence="1" id="KW-0472">Membrane</keyword>
<dbReference type="RefSeq" id="WP_013202665.1">
    <property type="nucleotide sequence ID" value="NC_014306.1"/>
</dbReference>
<name>D8MTM2_ERWBE</name>
<gene>
    <name evidence="2" type="ordered locus">EbC_26480</name>
</gene>
<feature type="transmembrane region" description="Helical" evidence="1">
    <location>
        <begin position="12"/>
        <end position="31"/>
    </location>
</feature>
<dbReference type="EMBL" id="FP236843">
    <property type="protein sequence ID" value="CAX60179.1"/>
    <property type="molecule type" value="Genomic_DNA"/>
</dbReference>
<reference evidence="2 3" key="1">
    <citation type="journal article" date="2010" name="BMC Genomics">
        <title>Genome comparison of the epiphytic bacteria Erwinia billingiae and E. tasmaniensis with the pear pathogen E. pyrifoliae.</title>
        <authorList>
            <person name="Kube M."/>
            <person name="Migdoll A.M."/>
            <person name="Gehring I."/>
            <person name="Heitmann K."/>
            <person name="Mayer Y."/>
            <person name="Kuhl H."/>
            <person name="Knaust F."/>
            <person name="Geider K."/>
            <person name="Reinhardt R."/>
        </authorList>
    </citation>
    <scope>NUCLEOTIDE SEQUENCE [LARGE SCALE GENOMIC DNA]</scope>
    <source>
        <strain evidence="2 3">Eb661</strain>
    </source>
</reference>
<dbReference type="eggNOG" id="ENOG5034BTD">
    <property type="taxonomic scope" value="Bacteria"/>
</dbReference>
<protein>
    <submittedName>
        <fullName evidence="2">Uncharacterized protein</fullName>
    </submittedName>
</protein>
<dbReference type="AlphaFoldDB" id="D8MTM2"/>
<keyword evidence="1" id="KW-1133">Transmembrane helix</keyword>
<dbReference type="HOGENOM" id="CLU_182249_0_0_6"/>
<accession>D8MTM2</accession>
<dbReference type="STRING" id="634500.EbC_26480"/>
<evidence type="ECO:0000256" key="1">
    <source>
        <dbReference type="SAM" id="Phobius"/>
    </source>
</evidence>
<organism evidence="3">
    <name type="scientific">Erwinia billingiae (strain Eb661)</name>
    <dbReference type="NCBI Taxonomy" id="634500"/>
    <lineage>
        <taxon>Bacteria</taxon>
        <taxon>Pseudomonadati</taxon>
        <taxon>Pseudomonadota</taxon>
        <taxon>Gammaproteobacteria</taxon>
        <taxon>Enterobacterales</taxon>
        <taxon>Erwiniaceae</taxon>
        <taxon>Erwinia</taxon>
    </lineage>
</organism>
<dbReference type="GeneID" id="90512640"/>
<dbReference type="KEGG" id="ebi:EbC_26480"/>
<proteinExistence type="predicted"/>
<evidence type="ECO:0000313" key="2">
    <source>
        <dbReference type="EMBL" id="CAX60179.1"/>
    </source>
</evidence>
<evidence type="ECO:0000313" key="3">
    <source>
        <dbReference type="Proteomes" id="UP000008793"/>
    </source>
</evidence>
<keyword evidence="1" id="KW-0812">Transmembrane</keyword>